<dbReference type="AlphaFoldDB" id="A0A138AV26"/>
<proteinExistence type="predicted"/>
<gene>
    <name evidence="1" type="ORF">AXK60_20860</name>
</gene>
<evidence type="ECO:0000313" key="2">
    <source>
        <dbReference type="Proteomes" id="UP000070258"/>
    </source>
</evidence>
<organism evidence="1 2">
    <name type="scientific">Tsukamurella pseudospumae</name>
    <dbReference type="NCBI Taxonomy" id="239498"/>
    <lineage>
        <taxon>Bacteria</taxon>
        <taxon>Bacillati</taxon>
        <taxon>Actinomycetota</taxon>
        <taxon>Actinomycetes</taxon>
        <taxon>Mycobacteriales</taxon>
        <taxon>Tsukamurellaceae</taxon>
        <taxon>Tsukamurella</taxon>
    </lineage>
</organism>
<sequence>MTVPGSATGDDTAAIRGRVPASPRWRPVRDLNNDGAARMHGGDAAGAVARLEEAVARTRGHDRDGEALDLRARALLNLAAIREGRGAPADALRLSDEALACADAALALIGDERATRTVALNGRLSRSQTLLALDRADEALAEVDAVEHDLAALRDAGRPADQDELLTASLHNVRTGLFITLGRLHEAAQEARRTVAAAVVVTPALAAHAYANLAAIAQATGEGSAEEYLRLAAQLHGDDADTASRQLVTENLARAAFQDDRDDEAAELFRRAAAMAREAGLTARLAACRTGSAAIELRRGRAGRAVKALRTLIDDLAAVGAVHEEREANGFLGDALSALGRFDDAQAAYRRARELTRSVHERCRVDLRRAEAFAEQSAETDDPAARIELLETALRLAVPVHLTTEALREDFPAGPARERWAGVVTAPSRELAFRLAATLGRSELLHDLIENASASATLRVDAVGASVPSALEEWDGDEPGLAWPDDELPAAAAGFALGDGDGPLLRFAAPPRVVAFPGAPPALAGWIEHAEAVYGVRVRSAGSVVSW</sequence>
<dbReference type="SUPFAM" id="SSF48452">
    <property type="entry name" value="TPR-like"/>
    <property type="match status" value="1"/>
</dbReference>
<reference evidence="2" key="1">
    <citation type="submission" date="2016-02" db="EMBL/GenBank/DDBJ databases">
        <authorList>
            <person name="Wen L."/>
            <person name="He K."/>
            <person name="Yang H."/>
        </authorList>
    </citation>
    <scope>NUCLEOTIDE SEQUENCE [LARGE SCALE GENOMIC DNA]</scope>
    <source>
        <strain evidence="2">JCM 15929</strain>
    </source>
</reference>
<dbReference type="Proteomes" id="UP000070258">
    <property type="component" value="Unassembled WGS sequence"/>
</dbReference>
<protein>
    <recommendedName>
        <fullName evidence="3">MalT-like TPR region domain-containing protein</fullName>
    </recommendedName>
</protein>
<name>A0A138AV26_9ACTN</name>
<accession>A0A138AV26</accession>
<dbReference type="OrthoDB" id="3952776at2"/>
<dbReference type="Gene3D" id="1.25.40.10">
    <property type="entry name" value="Tetratricopeptide repeat domain"/>
    <property type="match status" value="1"/>
</dbReference>
<dbReference type="STRING" id="239498.AXK60_20860"/>
<dbReference type="InterPro" id="IPR011990">
    <property type="entry name" value="TPR-like_helical_dom_sf"/>
</dbReference>
<dbReference type="RefSeq" id="WP_068570035.1">
    <property type="nucleotide sequence ID" value="NZ_LSRF01000004.1"/>
</dbReference>
<comment type="caution">
    <text evidence="1">The sequence shown here is derived from an EMBL/GenBank/DDBJ whole genome shotgun (WGS) entry which is preliminary data.</text>
</comment>
<dbReference type="EMBL" id="LSRF01000004">
    <property type="protein sequence ID" value="KXP14273.1"/>
    <property type="molecule type" value="Genomic_DNA"/>
</dbReference>
<evidence type="ECO:0000313" key="1">
    <source>
        <dbReference type="EMBL" id="KXP14273.1"/>
    </source>
</evidence>
<evidence type="ECO:0008006" key="3">
    <source>
        <dbReference type="Google" id="ProtNLM"/>
    </source>
</evidence>